<reference evidence="1" key="1">
    <citation type="submission" date="2015-07" db="EMBL/GenBank/DDBJ databases">
        <title>Adaptation to a free-living lifestyle via gene acquisitions in the diplomonad Trepomonas sp. PC1.</title>
        <authorList>
            <person name="Xu F."/>
            <person name="Jerlstrom-Hultqvist J."/>
            <person name="Kolisko M."/>
            <person name="Simpson A.G.B."/>
            <person name="Roger A.J."/>
            <person name="Svard S.G."/>
            <person name="Andersson J.O."/>
        </authorList>
    </citation>
    <scope>NUCLEOTIDE SEQUENCE</scope>
    <source>
        <strain evidence="1">PC1</strain>
    </source>
</reference>
<organism evidence="1">
    <name type="scientific">Trepomonas sp. PC1</name>
    <dbReference type="NCBI Taxonomy" id="1076344"/>
    <lineage>
        <taxon>Eukaryota</taxon>
        <taxon>Metamonada</taxon>
        <taxon>Diplomonadida</taxon>
        <taxon>Hexamitidae</taxon>
        <taxon>Hexamitinae</taxon>
        <taxon>Trepomonas</taxon>
    </lineage>
</organism>
<proteinExistence type="predicted"/>
<sequence length="308" mass="36327">QNQICELSSVLQLESQKKFKDIASLSNEELHQFLTILMVERQYYEQQQFQYIEKLRVLISQFLEDIQTVRHLIQTLFSSSEELVSYILLLFATISQFECPSTYILQQSADFLQFLQVKLNVLQAGIQQYYCLLTLCNLICTENIDFDYDFLPFYFCSEITRQPAQDIARQVLHPSALQFLLDDFDSHGLVSRVIFNENVEIDQKILIYALKSRNYELICLVFDQNLQNALCAEAFAIMNQFCLIEEYFQVIIAQLAHIDFEELSRDVKRVMGMYMSVWWTRTKNEAIKEFYFKYAAYGELEALGMRIM</sequence>
<evidence type="ECO:0000313" key="1">
    <source>
        <dbReference type="EMBL" id="JAP88759.1"/>
    </source>
</evidence>
<dbReference type="AlphaFoldDB" id="A0A146JZD7"/>
<dbReference type="EMBL" id="GDID01007847">
    <property type="protein sequence ID" value="JAP88759.1"/>
    <property type="molecule type" value="Transcribed_RNA"/>
</dbReference>
<gene>
    <name evidence="1" type="ORF">TPC1_31746</name>
</gene>
<name>A0A146JZD7_9EUKA</name>
<accession>A0A146JZD7</accession>
<protein>
    <submittedName>
        <fullName evidence="1">Uncharacterized protein</fullName>
    </submittedName>
</protein>
<feature type="non-terminal residue" evidence="1">
    <location>
        <position position="1"/>
    </location>
</feature>